<dbReference type="Pfam" id="PF19420">
    <property type="entry name" value="DDAH_eukar"/>
    <property type="match status" value="1"/>
</dbReference>
<dbReference type="EMBL" id="CP077074">
    <property type="protein sequence ID" value="QXH39302.1"/>
    <property type="molecule type" value="Genomic_DNA"/>
</dbReference>
<protein>
    <submittedName>
        <fullName evidence="1">Amidinotransferase</fullName>
    </submittedName>
</protein>
<dbReference type="Proteomes" id="UP000693952">
    <property type="component" value="Chromosome"/>
</dbReference>
<dbReference type="PIRSF" id="PIRSF028188">
    <property type="entry name" value="Amdntrnsf_FN0238"/>
    <property type="match status" value="1"/>
</dbReference>
<gene>
    <name evidence="1" type="ORF">KSS89_24180</name>
</gene>
<accession>A0ABX8MKQ5</accession>
<dbReference type="PANTHER" id="PTHR43224:SF1">
    <property type="entry name" value="AMIDINOTRANSFERASE"/>
    <property type="match status" value="1"/>
</dbReference>
<keyword evidence="2" id="KW-1185">Reference proteome</keyword>
<dbReference type="NCBIfam" id="NF046062">
    <property type="entry name" value="citrull_CtlX"/>
    <property type="match status" value="1"/>
</dbReference>
<evidence type="ECO:0000313" key="1">
    <source>
        <dbReference type="EMBL" id="QXH39302.1"/>
    </source>
</evidence>
<reference evidence="1" key="1">
    <citation type="submission" date="2021-06" db="EMBL/GenBank/DDBJ databases">
        <title>Updating the genus Pseudomonas: Description of 43 new species and partition of the Pseudomonas putida group.</title>
        <authorList>
            <person name="Girard L."/>
            <person name="Lood C."/>
            <person name="Vandamme P."/>
            <person name="Rokni-Zadeh H."/>
            <person name="van Noort V."/>
            <person name="Hofte M."/>
            <person name="Lavigne R."/>
            <person name="De Mot R."/>
        </authorList>
    </citation>
    <scope>NUCLEOTIDE SEQUENCE</scope>
    <source>
        <strain evidence="1">CMR12a</strain>
    </source>
</reference>
<dbReference type="Gene3D" id="3.75.10.10">
    <property type="entry name" value="L-arginine/glycine Amidinotransferase, Chain A"/>
    <property type="match status" value="1"/>
</dbReference>
<organism evidence="1 2">
    <name type="scientific">Pseudomonas sessilinigenes</name>
    <dbReference type="NCBI Taxonomy" id="658629"/>
    <lineage>
        <taxon>Bacteria</taxon>
        <taxon>Pseudomonadati</taxon>
        <taxon>Pseudomonadota</taxon>
        <taxon>Gammaproteobacteria</taxon>
        <taxon>Pseudomonadales</taxon>
        <taxon>Pseudomonadaceae</taxon>
        <taxon>Pseudomonas</taxon>
    </lineage>
</organism>
<dbReference type="RefSeq" id="WP_068575884.1">
    <property type="nucleotide sequence ID" value="NZ_CP027706.1"/>
</dbReference>
<dbReference type="InterPro" id="IPR014541">
    <property type="entry name" value="Amdntrnsf_FN0238"/>
</dbReference>
<sequence length="312" mass="35278">MQTTHSVLMIRPSCFSFNQDTASNNSFQRPALAAEDVQAKALLEFDGYVACLREQGVKVLVHEDSAVPHTPDSIFPNNCWSSHPDGTLVLYPMQGRNRRLERYKGVLAHLHEQYQVTRTLDLSPLEQQDIFLEGTGSMVLDRQRRICYAGYSSRTHARALEQLAELLDYQLCGFHARDRQGVPIYHTNVMMSVGSQLAVACLLAVDDPEQRASLQRSLQDSGKQVLPLTWAQLESFAGNMLEVHNSAGEPLLVMSRTAWRSLDLQQRRLIERHVQPLPVNIDTIERIGGGSARCMLAEIYLPERQPQREQSR</sequence>
<evidence type="ECO:0000313" key="2">
    <source>
        <dbReference type="Proteomes" id="UP000693952"/>
    </source>
</evidence>
<dbReference type="PANTHER" id="PTHR43224">
    <property type="entry name" value="AMIDINOTRANSFERASE"/>
    <property type="match status" value="1"/>
</dbReference>
<dbReference type="SUPFAM" id="SSF55909">
    <property type="entry name" value="Pentein"/>
    <property type="match status" value="1"/>
</dbReference>
<proteinExistence type="predicted"/>
<name>A0ABX8MKQ5_9PSED</name>